<dbReference type="EMBL" id="JXKH01000001">
    <property type="protein sequence ID" value="OJG20261.1"/>
    <property type="molecule type" value="Genomic_DNA"/>
</dbReference>
<gene>
    <name evidence="5" type="ORF">RU97_GL000494</name>
</gene>
<keyword evidence="3" id="KW-0804">Transcription</keyword>
<dbReference type="PANTHER" id="PTHR43280">
    <property type="entry name" value="ARAC-FAMILY TRANSCRIPTIONAL REGULATOR"/>
    <property type="match status" value="1"/>
</dbReference>
<sequence length="269" mass="31342">MTFAISKLNYWNLCFVDYGEVELSVLEQCYHLQEGICFLSAPGKDFSFETQDNPVNMMIIGFETPTKLIEAVYERPILLKNTTRSLFAKILHEAKTVFPQISLNVFRTEDRLKKIPLGAEELLYLYLSELLIIIARSSQENVPQETEKNFIKTHFGKKVVDDIIQYMEQNLDKNISVTEFADHFYVSPSYIKKFFKTETGFSLINFYRTLKMEKAKFWIREEAMTFTEISAQLGYDTIHHFSNTFKKYTGLSPTAYKKSIQAIETKLDT</sequence>
<dbReference type="SMART" id="SM00342">
    <property type="entry name" value="HTH_ARAC"/>
    <property type="match status" value="1"/>
</dbReference>
<keyword evidence="6" id="KW-1185">Reference proteome</keyword>
<feature type="domain" description="HTH araC/xylS-type" evidence="4">
    <location>
        <begin position="161"/>
        <end position="259"/>
    </location>
</feature>
<dbReference type="PROSITE" id="PS01124">
    <property type="entry name" value="HTH_ARAC_FAMILY_2"/>
    <property type="match status" value="1"/>
</dbReference>
<accession>A0A1L8RKF5</accession>
<keyword evidence="2" id="KW-0238">DNA-binding</keyword>
<dbReference type="GO" id="GO:0003700">
    <property type="term" value="F:DNA-binding transcription factor activity"/>
    <property type="evidence" value="ECO:0007669"/>
    <property type="project" value="InterPro"/>
</dbReference>
<evidence type="ECO:0000256" key="2">
    <source>
        <dbReference type="ARBA" id="ARBA00023125"/>
    </source>
</evidence>
<dbReference type="InterPro" id="IPR018060">
    <property type="entry name" value="HTH_AraC"/>
</dbReference>
<dbReference type="SUPFAM" id="SSF46689">
    <property type="entry name" value="Homeodomain-like"/>
    <property type="match status" value="2"/>
</dbReference>
<dbReference type="PROSITE" id="PS00041">
    <property type="entry name" value="HTH_ARAC_FAMILY_1"/>
    <property type="match status" value="1"/>
</dbReference>
<dbReference type="InterPro" id="IPR009057">
    <property type="entry name" value="Homeodomain-like_sf"/>
</dbReference>
<reference evidence="5 6" key="1">
    <citation type="submission" date="2014-12" db="EMBL/GenBank/DDBJ databases">
        <title>Draft genome sequences of 29 type strains of Enterococci.</title>
        <authorList>
            <person name="Zhong Z."/>
            <person name="Sun Z."/>
            <person name="Liu W."/>
            <person name="Zhang W."/>
            <person name="Zhang H."/>
        </authorList>
    </citation>
    <scope>NUCLEOTIDE SEQUENCE [LARGE SCALE GENOMIC DNA]</scope>
    <source>
        <strain evidence="5 6">DSM 17029</strain>
    </source>
</reference>
<comment type="caution">
    <text evidence="5">The sequence shown here is derived from an EMBL/GenBank/DDBJ whole genome shotgun (WGS) entry which is preliminary data.</text>
</comment>
<dbReference type="Proteomes" id="UP000181884">
    <property type="component" value="Unassembled WGS sequence"/>
</dbReference>
<dbReference type="GO" id="GO:0043565">
    <property type="term" value="F:sequence-specific DNA binding"/>
    <property type="evidence" value="ECO:0007669"/>
    <property type="project" value="InterPro"/>
</dbReference>
<proteinExistence type="predicted"/>
<dbReference type="AlphaFoldDB" id="A0A1L8RKF5"/>
<dbReference type="InterPro" id="IPR018062">
    <property type="entry name" value="HTH_AraC-typ_CS"/>
</dbReference>
<dbReference type="Pfam" id="PF12833">
    <property type="entry name" value="HTH_18"/>
    <property type="match status" value="1"/>
</dbReference>
<dbReference type="STRING" id="214095.RU97_GL000494"/>
<evidence type="ECO:0000256" key="3">
    <source>
        <dbReference type="ARBA" id="ARBA00023163"/>
    </source>
</evidence>
<dbReference type="InterPro" id="IPR020449">
    <property type="entry name" value="Tscrpt_reg_AraC-type_HTH"/>
</dbReference>
<protein>
    <recommendedName>
        <fullName evidence="4">HTH araC/xylS-type domain-containing protein</fullName>
    </recommendedName>
</protein>
<evidence type="ECO:0000259" key="4">
    <source>
        <dbReference type="PROSITE" id="PS01124"/>
    </source>
</evidence>
<dbReference type="PRINTS" id="PR00032">
    <property type="entry name" value="HTHARAC"/>
</dbReference>
<evidence type="ECO:0000256" key="1">
    <source>
        <dbReference type="ARBA" id="ARBA00023015"/>
    </source>
</evidence>
<organism evidence="5 6">
    <name type="scientific">Enterococcus canis</name>
    <dbReference type="NCBI Taxonomy" id="214095"/>
    <lineage>
        <taxon>Bacteria</taxon>
        <taxon>Bacillati</taxon>
        <taxon>Bacillota</taxon>
        <taxon>Bacilli</taxon>
        <taxon>Lactobacillales</taxon>
        <taxon>Enterococcaceae</taxon>
        <taxon>Enterococcus</taxon>
    </lineage>
</organism>
<dbReference type="PANTHER" id="PTHR43280:SF28">
    <property type="entry name" value="HTH-TYPE TRANSCRIPTIONAL ACTIVATOR RHAS"/>
    <property type="match status" value="1"/>
</dbReference>
<evidence type="ECO:0000313" key="5">
    <source>
        <dbReference type="EMBL" id="OJG20261.1"/>
    </source>
</evidence>
<dbReference type="Gene3D" id="1.10.10.60">
    <property type="entry name" value="Homeodomain-like"/>
    <property type="match status" value="2"/>
</dbReference>
<name>A0A1L8RKF5_9ENTE</name>
<keyword evidence="1" id="KW-0805">Transcription regulation</keyword>
<evidence type="ECO:0000313" key="6">
    <source>
        <dbReference type="Proteomes" id="UP000181884"/>
    </source>
</evidence>